<dbReference type="Proteomes" id="UP000823775">
    <property type="component" value="Unassembled WGS sequence"/>
</dbReference>
<proteinExistence type="predicted"/>
<evidence type="ECO:0000313" key="1">
    <source>
        <dbReference type="EMBL" id="MCD9643911.1"/>
    </source>
</evidence>
<evidence type="ECO:0000313" key="2">
    <source>
        <dbReference type="Proteomes" id="UP000823775"/>
    </source>
</evidence>
<sequence length="216" mass="23717">MLIWKKELVNHTVTPQVNGVSYGGQLRWWMDQDADRKASEKELTVKRGLGQPYPNLVGNWSRSPEEPEAGRNQHIVPVRKAGLRGEAPHGPPEQCSSSEPVTDGIRAVPVCFIASCTRMEEGGGESRDPHITKCGVGKGGHTERQVAASRTAWASGRVRGRTPSWVGEDVTPQVNGVSYGGQLRWWMDQDADRKASEKVVAWARLCPLRCQAGRPG</sequence>
<organism evidence="1 2">
    <name type="scientific">Datura stramonium</name>
    <name type="common">Jimsonweed</name>
    <name type="synonym">Common thornapple</name>
    <dbReference type="NCBI Taxonomy" id="4076"/>
    <lineage>
        <taxon>Eukaryota</taxon>
        <taxon>Viridiplantae</taxon>
        <taxon>Streptophyta</taxon>
        <taxon>Embryophyta</taxon>
        <taxon>Tracheophyta</taxon>
        <taxon>Spermatophyta</taxon>
        <taxon>Magnoliopsida</taxon>
        <taxon>eudicotyledons</taxon>
        <taxon>Gunneridae</taxon>
        <taxon>Pentapetalae</taxon>
        <taxon>asterids</taxon>
        <taxon>lamiids</taxon>
        <taxon>Solanales</taxon>
        <taxon>Solanaceae</taxon>
        <taxon>Solanoideae</taxon>
        <taxon>Datureae</taxon>
        <taxon>Datura</taxon>
    </lineage>
</organism>
<name>A0ABS8VB06_DATST</name>
<accession>A0ABS8VB06</accession>
<dbReference type="EMBL" id="JACEIK010004029">
    <property type="protein sequence ID" value="MCD9643911.1"/>
    <property type="molecule type" value="Genomic_DNA"/>
</dbReference>
<gene>
    <name evidence="1" type="ORF">HAX54_031795</name>
</gene>
<protein>
    <submittedName>
        <fullName evidence="1">Uncharacterized protein</fullName>
    </submittedName>
</protein>
<reference evidence="1 2" key="1">
    <citation type="journal article" date="2021" name="BMC Genomics">
        <title>Datura genome reveals duplications of psychoactive alkaloid biosynthetic genes and high mutation rate following tissue culture.</title>
        <authorList>
            <person name="Rajewski A."/>
            <person name="Carter-House D."/>
            <person name="Stajich J."/>
            <person name="Litt A."/>
        </authorList>
    </citation>
    <scope>NUCLEOTIDE SEQUENCE [LARGE SCALE GENOMIC DNA]</scope>
    <source>
        <strain evidence="1">AR-01</strain>
    </source>
</reference>
<keyword evidence="2" id="KW-1185">Reference proteome</keyword>
<comment type="caution">
    <text evidence="1">The sequence shown here is derived from an EMBL/GenBank/DDBJ whole genome shotgun (WGS) entry which is preliminary data.</text>
</comment>